<protein>
    <submittedName>
        <fullName evidence="5">GntR family transcriptional regulator</fullName>
    </submittedName>
</protein>
<dbReference type="PANTHER" id="PTHR43537">
    <property type="entry name" value="TRANSCRIPTIONAL REGULATOR, GNTR FAMILY"/>
    <property type="match status" value="1"/>
</dbReference>
<dbReference type="InterPro" id="IPR036390">
    <property type="entry name" value="WH_DNA-bd_sf"/>
</dbReference>
<dbReference type="SMART" id="SM00895">
    <property type="entry name" value="FCD"/>
    <property type="match status" value="1"/>
</dbReference>
<evidence type="ECO:0000256" key="3">
    <source>
        <dbReference type="ARBA" id="ARBA00023163"/>
    </source>
</evidence>
<comment type="caution">
    <text evidence="5">The sequence shown here is derived from an EMBL/GenBank/DDBJ whole genome shotgun (WGS) entry which is preliminary data.</text>
</comment>
<dbReference type="Gene3D" id="1.10.10.10">
    <property type="entry name" value="Winged helix-like DNA-binding domain superfamily/Winged helix DNA-binding domain"/>
    <property type="match status" value="1"/>
</dbReference>
<evidence type="ECO:0000259" key="4">
    <source>
        <dbReference type="PROSITE" id="PS50949"/>
    </source>
</evidence>
<dbReference type="PANTHER" id="PTHR43537:SF24">
    <property type="entry name" value="GLUCONATE OPERON TRANSCRIPTIONAL REPRESSOR"/>
    <property type="match status" value="1"/>
</dbReference>
<keyword evidence="3" id="KW-0804">Transcription</keyword>
<dbReference type="InterPro" id="IPR036388">
    <property type="entry name" value="WH-like_DNA-bd_sf"/>
</dbReference>
<name>A0ABV8FRR0_9ACTN</name>
<sequence length="223" mass="24523">MGGLDTVKPMRHQGTADLIADLLRERILNGVLAAGEQINEVHLAARLETSRGPVREAVQRLVQEGLLTSVRNRGTSVVELDSDDIADVYRARLAVEREAARVVFSRDLGGLVAALDGVLADMRAALAGRVWGEVARADLAFHRTIVDAAGSRRLSKMFSTLIAETLLCIHKFEYIYDPPDVILEHHQRLADLLRAGDADDYLREIDWHLQNSVKTIRAADAAG</sequence>
<accession>A0ABV8FRR0</accession>
<organism evidence="5 6">
    <name type="scientific">Nocardiopsis sediminis</name>
    <dbReference type="NCBI Taxonomy" id="1778267"/>
    <lineage>
        <taxon>Bacteria</taxon>
        <taxon>Bacillati</taxon>
        <taxon>Actinomycetota</taxon>
        <taxon>Actinomycetes</taxon>
        <taxon>Streptosporangiales</taxon>
        <taxon>Nocardiopsidaceae</taxon>
        <taxon>Nocardiopsis</taxon>
    </lineage>
</organism>
<reference evidence="6" key="1">
    <citation type="journal article" date="2019" name="Int. J. Syst. Evol. Microbiol.">
        <title>The Global Catalogue of Microorganisms (GCM) 10K type strain sequencing project: providing services to taxonomists for standard genome sequencing and annotation.</title>
        <authorList>
            <consortium name="The Broad Institute Genomics Platform"/>
            <consortium name="The Broad Institute Genome Sequencing Center for Infectious Disease"/>
            <person name="Wu L."/>
            <person name="Ma J."/>
        </authorList>
    </citation>
    <scope>NUCLEOTIDE SEQUENCE [LARGE SCALE GENOMIC DNA]</scope>
    <source>
        <strain evidence="6">TBRC 1826</strain>
    </source>
</reference>
<dbReference type="Gene3D" id="1.20.120.530">
    <property type="entry name" value="GntR ligand-binding domain-like"/>
    <property type="match status" value="1"/>
</dbReference>
<dbReference type="CDD" id="cd07377">
    <property type="entry name" value="WHTH_GntR"/>
    <property type="match status" value="1"/>
</dbReference>
<dbReference type="Pfam" id="PF00392">
    <property type="entry name" value="GntR"/>
    <property type="match status" value="1"/>
</dbReference>
<dbReference type="SUPFAM" id="SSF48008">
    <property type="entry name" value="GntR ligand-binding domain-like"/>
    <property type="match status" value="1"/>
</dbReference>
<proteinExistence type="predicted"/>
<dbReference type="Pfam" id="PF07729">
    <property type="entry name" value="FCD"/>
    <property type="match status" value="1"/>
</dbReference>
<dbReference type="RefSeq" id="WP_378534193.1">
    <property type="nucleotide sequence ID" value="NZ_JBHSBH010000010.1"/>
</dbReference>
<dbReference type="SUPFAM" id="SSF46785">
    <property type="entry name" value="Winged helix' DNA-binding domain"/>
    <property type="match status" value="1"/>
</dbReference>
<evidence type="ECO:0000313" key="6">
    <source>
        <dbReference type="Proteomes" id="UP001595847"/>
    </source>
</evidence>
<keyword evidence="1" id="KW-0805">Transcription regulation</keyword>
<keyword evidence="6" id="KW-1185">Reference proteome</keyword>
<dbReference type="PROSITE" id="PS50949">
    <property type="entry name" value="HTH_GNTR"/>
    <property type="match status" value="1"/>
</dbReference>
<dbReference type="InterPro" id="IPR011711">
    <property type="entry name" value="GntR_C"/>
</dbReference>
<evidence type="ECO:0000256" key="1">
    <source>
        <dbReference type="ARBA" id="ARBA00023015"/>
    </source>
</evidence>
<keyword evidence="2" id="KW-0238">DNA-binding</keyword>
<evidence type="ECO:0000256" key="2">
    <source>
        <dbReference type="ARBA" id="ARBA00023125"/>
    </source>
</evidence>
<dbReference type="InterPro" id="IPR000524">
    <property type="entry name" value="Tscrpt_reg_HTH_GntR"/>
</dbReference>
<dbReference type="SMART" id="SM00345">
    <property type="entry name" value="HTH_GNTR"/>
    <property type="match status" value="1"/>
</dbReference>
<feature type="domain" description="HTH gntR-type" evidence="4">
    <location>
        <begin position="13"/>
        <end position="80"/>
    </location>
</feature>
<dbReference type="InterPro" id="IPR008920">
    <property type="entry name" value="TF_FadR/GntR_C"/>
</dbReference>
<dbReference type="Proteomes" id="UP001595847">
    <property type="component" value="Unassembled WGS sequence"/>
</dbReference>
<evidence type="ECO:0000313" key="5">
    <source>
        <dbReference type="EMBL" id="MFC3997320.1"/>
    </source>
</evidence>
<gene>
    <name evidence="5" type="ORF">ACFOVU_15420</name>
</gene>
<dbReference type="EMBL" id="JBHSBH010000010">
    <property type="protein sequence ID" value="MFC3997320.1"/>
    <property type="molecule type" value="Genomic_DNA"/>
</dbReference>